<organism evidence="2 3">
    <name type="scientific">Monilinia fructigena</name>
    <dbReference type="NCBI Taxonomy" id="38457"/>
    <lineage>
        <taxon>Eukaryota</taxon>
        <taxon>Fungi</taxon>
        <taxon>Dikarya</taxon>
        <taxon>Ascomycota</taxon>
        <taxon>Pezizomycotina</taxon>
        <taxon>Leotiomycetes</taxon>
        <taxon>Helotiales</taxon>
        <taxon>Sclerotiniaceae</taxon>
        <taxon>Monilinia</taxon>
    </lineage>
</organism>
<dbReference type="AlphaFoldDB" id="A0A395IWT7"/>
<proteinExistence type="predicted"/>
<evidence type="ECO:0000256" key="1">
    <source>
        <dbReference type="SAM" id="MobiDB-lite"/>
    </source>
</evidence>
<evidence type="ECO:0000313" key="2">
    <source>
        <dbReference type="EMBL" id="RAL63883.1"/>
    </source>
</evidence>
<feature type="region of interest" description="Disordered" evidence="1">
    <location>
        <begin position="1"/>
        <end position="50"/>
    </location>
</feature>
<name>A0A395IWT7_9HELO</name>
<dbReference type="Proteomes" id="UP000249056">
    <property type="component" value="Unassembled WGS sequence"/>
</dbReference>
<evidence type="ECO:0000313" key="3">
    <source>
        <dbReference type="Proteomes" id="UP000249056"/>
    </source>
</evidence>
<protein>
    <submittedName>
        <fullName evidence="2">Uncharacterized protein</fullName>
    </submittedName>
</protein>
<feature type="compositionally biased region" description="Polar residues" evidence="1">
    <location>
        <begin position="1"/>
        <end position="16"/>
    </location>
</feature>
<gene>
    <name evidence="2" type="ORF">DID88_003526</name>
</gene>
<comment type="caution">
    <text evidence="2">The sequence shown here is derived from an EMBL/GenBank/DDBJ whole genome shotgun (WGS) entry which is preliminary data.</text>
</comment>
<reference evidence="2 3" key="1">
    <citation type="submission" date="2018-06" db="EMBL/GenBank/DDBJ databases">
        <title>Genome Sequence of the Brown Rot Fungal Pathogen Monilinia fructigena.</title>
        <authorList>
            <person name="Landi L."/>
            <person name="De Miccolis Angelini R.M."/>
            <person name="Pollastro S."/>
            <person name="Abate D."/>
            <person name="Faretra F."/>
            <person name="Romanazzi G."/>
        </authorList>
    </citation>
    <scope>NUCLEOTIDE SEQUENCE [LARGE SCALE GENOMIC DNA]</scope>
    <source>
        <strain evidence="2 3">Mfrg269</strain>
    </source>
</reference>
<accession>A0A395IWT7</accession>
<sequence length="101" mass="10833">MDQTPPESSPGTQATLPSEPDLIPGTEHQWQSASISPKIPKSRSCGEDAAQSLIKAEDATLEEIDVIQMIAPPKPKSADKEAIQIRIKAEDNDLEEIDAAA</sequence>
<keyword evidence="3" id="KW-1185">Reference proteome</keyword>
<dbReference type="EMBL" id="QKRW01000017">
    <property type="protein sequence ID" value="RAL63883.1"/>
    <property type="molecule type" value="Genomic_DNA"/>
</dbReference>